<proteinExistence type="predicted"/>
<comment type="caution">
    <text evidence="3">The sequence shown here is derived from an EMBL/GenBank/DDBJ whole genome shotgun (WGS) entry which is preliminary data.</text>
</comment>
<reference evidence="2" key="2">
    <citation type="submission" date="2021-02" db="EMBL/GenBank/DDBJ databases">
        <title>Infant gut strain persistence is associated with maternal origin, phylogeny, and functional potential including surface adhesion and iron acquisition.</title>
        <authorList>
            <person name="Lou Y.C."/>
        </authorList>
    </citation>
    <scope>NUCLEOTIDE SEQUENCE</scope>
    <source>
        <strain evidence="2">L3_058_000G1_dasL3_058_000G1_concoct_72</strain>
    </source>
</reference>
<evidence type="ECO:0000313" key="2">
    <source>
        <dbReference type="EMBL" id="MBS5964181.1"/>
    </source>
</evidence>
<reference evidence="3 4" key="1">
    <citation type="submission" date="2017-09" db="EMBL/GenBank/DDBJ databases">
        <title>Bacterial strain isolated from the female urinary microbiota.</title>
        <authorList>
            <person name="Thomas-White K."/>
            <person name="Kumar N."/>
            <person name="Forster S."/>
            <person name="Putonti C."/>
            <person name="Lawley T."/>
            <person name="Wolfe A.J."/>
        </authorList>
    </citation>
    <scope>NUCLEOTIDE SEQUENCE [LARGE SCALE GENOMIC DNA]</scope>
    <source>
        <strain evidence="3 4">UMB0115</strain>
    </source>
</reference>
<feature type="transmembrane region" description="Helical" evidence="1">
    <location>
        <begin position="93"/>
        <end position="123"/>
    </location>
</feature>
<feature type="transmembrane region" description="Helical" evidence="1">
    <location>
        <begin position="53"/>
        <end position="72"/>
    </location>
</feature>
<dbReference type="EMBL" id="JAHAIK010000002">
    <property type="protein sequence ID" value="MBS5964181.1"/>
    <property type="molecule type" value="Genomic_DNA"/>
</dbReference>
<sequence length="249" mass="28477">MNKNIYKRTISQLLIPFFLTVLVGVVFTVFMGFTEGQVASYKYKVGVYLYSTTYLDFLAPILYIAPFVWQIFYEKKNRFYDLECMRISSKQLAISKVASILSVVFLAVVASYFISALILINFVPINTISKESTINSKIFIDLIIGKPIFFSFILSLWKGVIISLIALISIQLSYRIKNILLISTIPFFGILITGFLLGSLNLGAFSYQGFYVFEAVAYDGILNYLIGLFSLILVNFFVYIFMIRRKSYE</sequence>
<evidence type="ECO:0000313" key="3">
    <source>
        <dbReference type="EMBL" id="PMC60003.1"/>
    </source>
</evidence>
<organism evidence="3 4">
    <name type="scientific">Finegoldia magna</name>
    <name type="common">Peptostreptococcus magnus</name>
    <dbReference type="NCBI Taxonomy" id="1260"/>
    <lineage>
        <taxon>Bacteria</taxon>
        <taxon>Bacillati</taxon>
        <taxon>Bacillota</taxon>
        <taxon>Tissierellia</taxon>
        <taxon>Tissierellales</taxon>
        <taxon>Peptoniphilaceae</taxon>
        <taxon>Finegoldia</taxon>
    </lineage>
</organism>
<protein>
    <submittedName>
        <fullName evidence="3">Uncharacterized protein</fullName>
    </submittedName>
</protein>
<dbReference type="Proteomes" id="UP000730862">
    <property type="component" value="Unassembled WGS sequence"/>
</dbReference>
<keyword evidence="1" id="KW-0472">Membrane</keyword>
<feature type="transmembrane region" description="Helical" evidence="1">
    <location>
        <begin position="12"/>
        <end position="33"/>
    </location>
</feature>
<keyword evidence="1" id="KW-0812">Transmembrane</keyword>
<dbReference type="AlphaFoldDB" id="A0A2N6SSE6"/>
<keyword evidence="1" id="KW-1133">Transmembrane helix</keyword>
<accession>A0A2N6SSE6</accession>
<dbReference type="Proteomes" id="UP000235723">
    <property type="component" value="Unassembled WGS sequence"/>
</dbReference>
<evidence type="ECO:0000313" key="4">
    <source>
        <dbReference type="Proteomes" id="UP000235723"/>
    </source>
</evidence>
<feature type="transmembrane region" description="Helical" evidence="1">
    <location>
        <begin position="179"/>
        <end position="201"/>
    </location>
</feature>
<dbReference type="RefSeq" id="WP_102164213.1">
    <property type="nucleotide sequence ID" value="NZ_CAUPKI010000002.1"/>
</dbReference>
<evidence type="ECO:0000256" key="1">
    <source>
        <dbReference type="SAM" id="Phobius"/>
    </source>
</evidence>
<name>A0A2N6SSE6_FINMA</name>
<dbReference type="EMBL" id="PNHD01000006">
    <property type="protein sequence ID" value="PMC60003.1"/>
    <property type="molecule type" value="Genomic_DNA"/>
</dbReference>
<feature type="transmembrane region" description="Helical" evidence="1">
    <location>
        <begin position="221"/>
        <end position="243"/>
    </location>
</feature>
<gene>
    <name evidence="3" type="ORF">CJ208_05285</name>
    <name evidence="2" type="ORF">KIA07_00735</name>
</gene>
<feature type="transmembrane region" description="Helical" evidence="1">
    <location>
        <begin position="143"/>
        <end position="167"/>
    </location>
</feature>